<dbReference type="Proteomes" id="UP000594263">
    <property type="component" value="Unplaced"/>
</dbReference>
<dbReference type="Pfam" id="PF07279">
    <property type="entry name" value="DUF1442"/>
    <property type="match status" value="1"/>
</dbReference>
<evidence type="ECO:0000313" key="2">
    <source>
        <dbReference type="Proteomes" id="UP000594263"/>
    </source>
</evidence>
<protein>
    <submittedName>
        <fullName evidence="1">Uncharacterized protein</fullName>
    </submittedName>
</protein>
<proteinExistence type="predicted"/>
<reference evidence="1" key="1">
    <citation type="submission" date="2021-01" db="UniProtKB">
        <authorList>
            <consortium name="EnsemblPlants"/>
        </authorList>
    </citation>
    <scope>IDENTIFICATION</scope>
</reference>
<dbReference type="InterPro" id="IPR009902">
    <property type="entry name" value="DUF1442"/>
</dbReference>
<keyword evidence="2" id="KW-1185">Reference proteome</keyword>
<sequence>MKLVWSPETALESYLDTIKSCDRLRQSGEAEFIAATAGGWNAKLIVEAWAPCAPAAAATSVGLSIAARHTGGRHVCVVPNQLSKARYAASTHGFGLPAAPEVLVGEAEAVLSGLEGVDFLVVDGRRRDLVRVVRSVKVSQRGAVLVCRNVRERRVEGFRWDWVVGDGVRVVRSVVLPVERGLDIAYVGHGGGGTGRSKVKRSERRWVKHIDEGSGEEHLFRRRR</sequence>
<dbReference type="EnsemblPlants" id="Kaladp0032s0382.1.v1.1">
    <property type="protein sequence ID" value="Kaladp0032s0382.1.v1.1"/>
    <property type="gene ID" value="Kaladp0032s0382.v1.1"/>
</dbReference>
<name>A0A7N0TCL0_KALFE</name>
<dbReference type="Gramene" id="Kaladp0032s0382.1.v1.1">
    <property type="protein sequence ID" value="Kaladp0032s0382.1.v1.1"/>
    <property type="gene ID" value="Kaladp0032s0382.v1.1"/>
</dbReference>
<organism evidence="1 2">
    <name type="scientific">Kalanchoe fedtschenkoi</name>
    <name type="common">Lavender scallops</name>
    <name type="synonym">South American air plant</name>
    <dbReference type="NCBI Taxonomy" id="63787"/>
    <lineage>
        <taxon>Eukaryota</taxon>
        <taxon>Viridiplantae</taxon>
        <taxon>Streptophyta</taxon>
        <taxon>Embryophyta</taxon>
        <taxon>Tracheophyta</taxon>
        <taxon>Spermatophyta</taxon>
        <taxon>Magnoliopsida</taxon>
        <taxon>eudicotyledons</taxon>
        <taxon>Gunneridae</taxon>
        <taxon>Pentapetalae</taxon>
        <taxon>Saxifragales</taxon>
        <taxon>Crassulaceae</taxon>
        <taxon>Kalanchoe</taxon>
    </lineage>
</organism>
<dbReference type="PANTHER" id="PTHR33593:SF28">
    <property type="entry name" value="ANKYRIN REPEAT_KH DOMAIN PROTEIN (DUF1442)"/>
    <property type="match status" value="1"/>
</dbReference>
<dbReference type="OMA" id="WCPEVAS"/>
<accession>A0A7N0TCL0</accession>
<dbReference type="AlphaFoldDB" id="A0A7N0TCL0"/>
<dbReference type="PANTHER" id="PTHR33593">
    <property type="entry name" value="DUF1442 FAMILY PROTEIN"/>
    <property type="match status" value="1"/>
</dbReference>
<evidence type="ECO:0000313" key="1">
    <source>
        <dbReference type="EnsemblPlants" id="Kaladp0032s0382.1.v1.1"/>
    </source>
</evidence>